<comment type="similarity">
    <text evidence="1">Belongs to the 4-hydroxybenzoyl-CoA thioesterase family.</text>
</comment>
<evidence type="ECO:0000256" key="2">
    <source>
        <dbReference type="ARBA" id="ARBA00022801"/>
    </source>
</evidence>
<gene>
    <name evidence="3" type="ORF">N7644_17975</name>
</gene>
<dbReference type="SUPFAM" id="SSF54637">
    <property type="entry name" value="Thioesterase/thiol ester dehydrase-isomerase"/>
    <property type="match status" value="1"/>
</dbReference>
<proteinExistence type="inferred from homology"/>
<dbReference type="Proteomes" id="UP001159329">
    <property type="component" value="Unassembled WGS sequence"/>
</dbReference>
<dbReference type="CDD" id="cd00586">
    <property type="entry name" value="4HBT"/>
    <property type="match status" value="1"/>
</dbReference>
<comment type="caution">
    <text evidence="3">The sequence shown here is derived from an EMBL/GenBank/DDBJ whole genome shotgun (WGS) entry which is preliminary data.</text>
</comment>
<dbReference type="PANTHER" id="PTHR31793:SF40">
    <property type="entry name" value="ACYL-COA THIOESTER HYDROLASE, YBGC_YBAW FAMILY"/>
    <property type="match status" value="1"/>
</dbReference>
<dbReference type="PANTHER" id="PTHR31793">
    <property type="entry name" value="4-HYDROXYBENZOYL-COA THIOESTERASE FAMILY MEMBER"/>
    <property type="match status" value="1"/>
</dbReference>
<dbReference type="RefSeq" id="WP_262755705.1">
    <property type="nucleotide sequence ID" value="NZ_JAHPQB010000014.1"/>
</dbReference>
<evidence type="ECO:0000313" key="3">
    <source>
        <dbReference type="EMBL" id="MDH0565560.1"/>
    </source>
</evidence>
<accession>A0AA42IAK8</accession>
<dbReference type="EMBL" id="JAOEEO010000009">
    <property type="protein sequence ID" value="MDH0565560.1"/>
    <property type="molecule type" value="Genomic_DNA"/>
</dbReference>
<dbReference type="AlphaFoldDB" id="A0AA42IAK8"/>
<evidence type="ECO:0000313" key="4">
    <source>
        <dbReference type="Proteomes" id="UP001159329"/>
    </source>
</evidence>
<dbReference type="Gene3D" id="3.10.129.10">
    <property type="entry name" value="Hotdog Thioesterase"/>
    <property type="match status" value="1"/>
</dbReference>
<dbReference type="NCBIfam" id="TIGR00051">
    <property type="entry name" value="YbgC/FadM family acyl-CoA thioesterase"/>
    <property type="match status" value="1"/>
</dbReference>
<reference evidence="3" key="1">
    <citation type="submission" date="2022-09" db="EMBL/GenBank/DDBJ databases">
        <title>Intensive care unit water sources are persistently colonized with multi-drug resistant bacteria and are the site of extensive horizontal gene transfer of antibiotic resistance genes.</title>
        <authorList>
            <person name="Diorio-Toth L."/>
        </authorList>
    </citation>
    <scope>NUCLEOTIDE SEQUENCE</scope>
    <source>
        <strain evidence="3">GD04005</strain>
    </source>
</reference>
<evidence type="ECO:0000256" key="1">
    <source>
        <dbReference type="ARBA" id="ARBA00005953"/>
    </source>
</evidence>
<dbReference type="InterPro" id="IPR050563">
    <property type="entry name" value="4-hydroxybenzoyl-CoA_TE"/>
</dbReference>
<sequence>MKELSVYPVIHQQSVAWGDMDAFGHVNNVQYYRYMESARIAYLMALNIFEQEILTVVASSQCKYLRPVFYPDVLHIGARIEELRNSAFRMHYVLWSESQNQMIATGEAVMVCVDKVTSNKRNIPDSIRQKIIQLEENVGHQLILGPSS</sequence>
<dbReference type="PIRSF" id="PIRSF003230">
    <property type="entry name" value="YbgC"/>
    <property type="match status" value="1"/>
</dbReference>
<name>A0AA42IAK8_9GAMM</name>
<organism evidence="3 4">
    <name type="scientific">Acinetobacter courvalinii</name>
    <dbReference type="NCBI Taxonomy" id="280147"/>
    <lineage>
        <taxon>Bacteria</taxon>
        <taxon>Pseudomonadati</taxon>
        <taxon>Pseudomonadota</taxon>
        <taxon>Gammaproteobacteria</taxon>
        <taxon>Moraxellales</taxon>
        <taxon>Moraxellaceae</taxon>
        <taxon>Acinetobacter</taxon>
    </lineage>
</organism>
<dbReference type="InterPro" id="IPR006684">
    <property type="entry name" value="YbgC/YbaW"/>
</dbReference>
<dbReference type="InterPro" id="IPR029069">
    <property type="entry name" value="HotDog_dom_sf"/>
</dbReference>
<dbReference type="GO" id="GO:0047617">
    <property type="term" value="F:fatty acyl-CoA hydrolase activity"/>
    <property type="evidence" value="ECO:0007669"/>
    <property type="project" value="TreeGrafter"/>
</dbReference>
<dbReference type="Pfam" id="PF13279">
    <property type="entry name" value="4HBT_2"/>
    <property type="match status" value="1"/>
</dbReference>
<keyword evidence="2" id="KW-0378">Hydrolase</keyword>
<protein>
    <submittedName>
        <fullName evidence="3">Acyl-CoA thioesterase</fullName>
    </submittedName>
</protein>